<dbReference type="InterPro" id="IPR050595">
    <property type="entry name" value="Bact_response_regulator"/>
</dbReference>
<gene>
    <name evidence="4" type="ORF">SAMN05421769_0397</name>
</gene>
<dbReference type="SMART" id="SM00448">
    <property type="entry name" value="REC"/>
    <property type="match status" value="1"/>
</dbReference>
<dbReference type="PANTHER" id="PTHR44591">
    <property type="entry name" value="STRESS RESPONSE REGULATOR PROTEIN 1"/>
    <property type="match status" value="1"/>
</dbReference>
<evidence type="ECO:0000259" key="3">
    <source>
        <dbReference type="PROSITE" id="PS50110"/>
    </source>
</evidence>
<dbReference type="PANTHER" id="PTHR44591:SF3">
    <property type="entry name" value="RESPONSE REGULATORY DOMAIN-CONTAINING PROTEIN"/>
    <property type="match status" value="1"/>
</dbReference>
<dbReference type="AlphaFoldDB" id="A0A1N6EI67"/>
<keyword evidence="1 2" id="KW-0597">Phosphoprotein</keyword>
<feature type="modified residue" description="4-aspartylphosphate" evidence="2">
    <location>
        <position position="54"/>
    </location>
</feature>
<evidence type="ECO:0000256" key="1">
    <source>
        <dbReference type="ARBA" id="ARBA00022553"/>
    </source>
</evidence>
<sequence>MDTKRILIFDDDKSILDVFTIIFGENGYCVEVSETSHDIIERVNKFRPHLILMDNWIPDIGGIEAVRLLRNHDKFKNIPVIYISANSDISFLAKKAQADDYIAKPFELENLERKVEKFIRC</sequence>
<dbReference type="STRING" id="59733.SAMN05421769_0397"/>
<dbReference type="SUPFAM" id="SSF52172">
    <property type="entry name" value="CheY-like"/>
    <property type="match status" value="1"/>
</dbReference>
<dbReference type="PROSITE" id="PS50110">
    <property type="entry name" value="RESPONSE_REGULATORY"/>
    <property type="match status" value="1"/>
</dbReference>
<dbReference type="Gene3D" id="3.40.50.2300">
    <property type="match status" value="1"/>
</dbReference>
<dbReference type="InterPro" id="IPR001789">
    <property type="entry name" value="Sig_transdc_resp-reg_receiver"/>
</dbReference>
<proteinExistence type="predicted"/>
<dbReference type="Proteomes" id="UP000184782">
    <property type="component" value="Unassembled WGS sequence"/>
</dbReference>
<dbReference type="Pfam" id="PF00072">
    <property type="entry name" value="Response_reg"/>
    <property type="match status" value="1"/>
</dbReference>
<name>A0A1N6EI67_9FLAO</name>
<dbReference type="OrthoDB" id="9789181at2"/>
<accession>A0A1N6EI67</accession>
<reference evidence="5" key="1">
    <citation type="submission" date="2016-12" db="EMBL/GenBank/DDBJ databases">
        <authorList>
            <person name="Varghese N."/>
            <person name="Submissions S."/>
        </authorList>
    </citation>
    <scope>NUCLEOTIDE SEQUENCE [LARGE SCALE GENOMIC DNA]</scope>
    <source>
        <strain evidence="5">DSM 16779</strain>
    </source>
</reference>
<dbReference type="GO" id="GO:0000160">
    <property type="term" value="P:phosphorelay signal transduction system"/>
    <property type="evidence" value="ECO:0007669"/>
    <property type="project" value="InterPro"/>
</dbReference>
<dbReference type="RefSeq" id="WP_074228308.1">
    <property type="nucleotide sequence ID" value="NZ_FSRQ01000001.1"/>
</dbReference>
<evidence type="ECO:0000313" key="4">
    <source>
        <dbReference type="EMBL" id="SIN82725.1"/>
    </source>
</evidence>
<dbReference type="EMBL" id="FSRQ01000001">
    <property type="protein sequence ID" value="SIN82725.1"/>
    <property type="molecule type" value="Genomic_DNA"/>
</dbReference>
<organism evidence="4 5">
    <name type="scientific">Chryseobacterium scophthalmum</name>
    <dbReference type="NCBI Taxonomy" id="59733"/>
    <lineage>
        <taxon>Bacteria</taxon>
        <taxon>Pseudomonadati</taxon>
        <taxon>Bacteroidota</taxon>
        <taxon>Flavobacteriia</taxon>
        <taxon>Flavobacteriales</taxon>
        <taxon>Weeksellaceae</taxon>
        <taxon>Chryseobacterium group</taxon>
        <taxon>Chryseobacterium</taxon>
    </lineage>
</organism>
<evidence type="ECO:0000313" key="5">
    <source>
        <dbReference type="Proteomes" id="UP000184782"/>
    </source>
</evidence>
<dbReference type="InterPro" id="IPR011006">
    <property type="entry name" value="CheY-like_superfamily"/>
</dbReference>
<keyword evidence="5" id="KW-1185">Reference proteome</keyword>
<protein>
    <submittedName>
        <fullName evidence="4">Response regulator receiver domain-containing protein</fullName>
    </submittedName>
</protein>
<feature type="domain" description="Response regulatory" evidence="3">
    <location>
        <begin position="5"/>
        <end position="119"/>
    </location>
</feature>
<evidence type="ECO:0000256" key="2">
    <source>
        <dbReference type="PROSITE-ProRule" id="PRU00169"/>
    </source>
</evidence>